<dbReference type="InterPro" id="IPR012296">
    <property type="entry name" value="Nuclease_put_TT1808"/>
</dbReference>
<dbReference type="RefSeq" id="WP_011143833.1">
    <property type="nucleotide sequence ID" value="NC_005125.1"/>
</dbReference>
<reference evidence="3 4" key="1">
    <citation type="journal article" date="2003" name="DNA Res.">
        <title>Complete genome structure of Gloeobacter violaceus PCC 7421, a cyanobacterium that lacks thylakoids.</title>
        <authorList>
            <person name="Nakamura Y."/>
            <person name="Kaneko T."/>
            <person name="Sato S."/>
            <person name="Mimuro M."/>
            <person name="Miyashita H."/>
            <person name="Tsuchiya T."/>
            <person name="Sasamoto S."/>
            <person name="Watanabe A."/>
            <person name="Kawashima K."/>
            <person name="Kishida Y."/>
            <person name="Kiyokawa C."/>
            <person name="Kohara M."/>
            <person name="Matsumoto M."/>
            <person name="Matsuno A."/>
            <person name="Nakazaki N."/>
            <person name="Shimpo S."/>
            <person name="Takeuchi C."/>
            <person name="Yamada M."/>
            <person name="Tabata S."/>
        </authorList>
    </citation>
    <scope>NUCLEOTIDE SEQUENCE [LARGE SCALE GENOMIC DNA]</scope>
    <source>
        <strain evidence="4">ATCC 29082 / PCC 7421</strain>
    </source>
</reference>
<gene>
    <name evidence="3" type="ordered locus">glr3845</name>
</gene>
<feature type="region of interest" description="Disordered" evidence="1">
    <location>
        <begin position="1"/>
        <end position="21"/>
    </location>
</feature>
<feature type="compositionally biased region" description="Basic and acidic residues" evidence="1">
    <location>
        <begin position="201"/>
        <end position="212"/>
    </location>
</feature>
<dbReference type="OrthoDB" id="428258at2"/>
<dbReference type="PANTHER" id="PTHR33352:SF3">
    <property type="entry name" value="SLR1612 PROTEIN"/>
    <property type="match status" value="1"/>
</dbReference>
<name>Q7NEN4_GLOVI</name>
<feature type="region of interest" description="Disordered" evidence="1">
    <location>
        <begin position="201"/>
        <end position="226"/>
    </location>
</feature>
<organism evidence="3 4">
    <name type="scientific">Gloeobacter violaceus (strain ATCC 29082 / PCC 7421)</name>
    <dbReference type="NCBI Taxonomy" id="251221"/>
    <lineage>
        <taxon>Bacteria</taxon>
        <taxon>Bacillati</taxon>
        <taxon>Cyanobacteriota</taxon>
        <taxon>Cyanophyceae</taxon>
        <taxon>Gloeobacterales</taxon>
        <taxon>Gloeobacteraceae</taxon>
        <taxon>Gloeobacter</taxon>
    </lineage>
</organism>
<dbReference type="Pfam" id="PF05685">
    <property type="entry name" value="Uma2"/>
    <property type="match status" value="1"/>
</dbReference>
<feature type="domain" description="Putative restriction endonuclease" evidence="2">
    <location>
        <begin position="25"/>
        <end position="161"/>
    </location>
</feature>
<reference evidence="3 4" key="2">
    <citation type="journal article" date="2003" name="DNA Res.">
        <title>Complete genome structure of Gloeobacter violaceus PCC 7421, a cyanobacterium that lacks thylakoids (supplement).</title>
        <authorList>
            <person name="Nakamura Y."/>
            <person name="Kaneko T."/>
            <person name="Sato S."/>
            <person name="Mimuro M."/>
            <person name="Miyashita H."/>
            <person name="Tsuchiya T."/>
            <person name="Sasamoto S."/>
            <person name="Watanabe A."/>
            <person name="Kawashima K."/>
            <person name="Kishida Y."/>
            <person name="Kiyokawa C."/>
            <person name="Kohara M."/>
            <person name="Matsumoto M."/>
            <person name="Matsuno A."/>
            <person name="Nakazaki N."/>
            <person name="Shimpo S."/>
            <person name="Takeuchi C."/>
            <person name="Yamada M."/>
            <person name="Tabata S."/>
        </authorList>
    </citation>
    <scope>NUCLEOTIDE SEQUENCE [LARGE SCALE GENOMIC DNA]</scope>
    <source>
        <strain evidence="4">ATCC 29082 / PCC 7421</strain>
    </source>
</reference>
<dbReference type="HOGENOM" id="CLU_075279_2_0_3"/>
<dbReference type="EnsemblBacteria" id="BAC91786">
    <property type="protein sequence ID" value="BAC91786"/>
    <property type="gene ID" value="BAC91786"/>
</dbReference>
<dbReference type="CDD" id="cd06260">
    <property type="entry name" value="DUF820-like"/>
    <property type="match status" value="1"/>
</dbReference>
<dbReference type="KEGG" id="gvi:glr3845"/>
<evidence type="ECO:0000256" key="1">
    <source>
        <dbReference type="SAM" id="MobiDB-lite"/>
    </source>
</evidence>
<keyword evidence="4" id="KW-1185">Reference proteome</keyword>
<dbReference type="InterPro" id="IPR011335">
    <property type="entry name" value="Restrct_endonuc-II-like"/>
</dbReference>
<evidence type="ECO:0000259" key="2">
    <source>
        <dbReference type="Pfam" id="PF05685"/>
    </source>
</evidence>
<dbReference type="InParanoid" id="Q7NEN4"/>
<dbReference type="STRING" id="251221.gene:10761362"/>
<dbReference type="PATRIC" id="fig|251221.4.peg.3879"/>
<sequence length="243" mass="28482">MVQYNPLQPLPTDEELPDSDGKPVDNELHVLIPALLRSILALLWVERTDWFFGANMGVYYDPKQPPLVPDAFLSLGVDRNRRAPQLRLSYVLWQENNIVPQWVLEIVSQTPGGEYDAKMAKYAELGVLYHLVYNPNYTRRDRHERFELYRLTDGAYERLPGCPVWIPELELGIGYELGRFEGRTQEWLYWYDREGHRLATPEEAAESQKRLTEQQQQRAEQERQRAERLAARLRAMGIEPDEN</sequence>
<accession>Q7NEN4</accession>
<dbReference type="SUPFAM" id="SSF52980">
    <property type="entry name" value="Restriction endonuclease-like"/>
    <property type="match status" value="1"/>
</dbReference>
<dbReference type="AlphaFoldDB" id="Q7NEN4"/>
<dbReference type="PhylomeDB" id="Q7NEN4"/>
<dbReference type="Gene3D" id="3.90.1570.10">
    <property type="entry name" value="tt1808, chain A"/>
    <property type="match status" value="1"/>
</dbReference>
<dbReference type="PANTHER" id="PTHR33352">
    <property type="entry name" value="SLR1095 PROTEIN"/>
    <property type="match status" value="1"/>
</dbReference>
<dbReference type="eggNOG" id="COG4636">
    <property type="taxonomic scope" value="Bacteria"/>
</dbReference>
<dbReference type="InterPro" id="IPR008538">
    <property type="entry name" value="Uma2"/>
</dbReference>
<evidence type="ECO:0000313" key="3">
    <source>
        <dbReference type="EMBL" id="BAC91786.1"/>
    </source>
</evidence>
<evidence type="ECO:0000313" key="4">
    <source>
        <dbReference type="Proteomes" id="UP000000557"/>
    </source>
</evidence>
<dbReference type="Proteomes" id="UP000000557">
    <property type="component" value="Chromosome"/>
</dbReference>
<protein>
    <submittedName>
        <fullName evidence="3">Glr3845 protein</fullName>
    </submittedName>
</protein>
<dbReference type="EMBL" id="BA000045">
    <property type="protein sequence ID" value="BAC91786.1"/>
    <property type="molecule type" value="Genomic_DNA"/>
</dbReference>
<proteinExistence type="predicted"/>